<protein>
    <submittedName>
        <fullName evidence="6">Class I SAM-dependent methyltransferase</fullName>
        <ecNumber evidence="6">2.1.-.-</ecNumber>
    </submittedName>
</protein>
<dbReference type="InterPro" id="IPR041698">
    <property type="entry name" value="Methyltransf_25"/>
</dbReference>
<dbReference type="EC" id="2.1.-.-" evidence="6"/>
<keyword evidence="7" id="KW-1185">Reference proteome</keyword>
<dbReference type="RefSeq" id="WP_344275403.1">
    <property type="nucleotide sequence ID" value="NZ_BAAAHV010000012.1"/>
</dbReference>
<evidence type="ECO:0000256" key="1">
    <source>
        <dbReference type="ARBA" id="ARBA00022603"/>
    </source>
</evidence>
<evidence type="ECO:0000256" key="2">
    <source>
        <dbReference type="ARBA" id="ARBA00022679"/>
    </source>
</evidence>
<dbReference type="InterPro" id="IPR029063">
    <property type="entry name" value="SAM-dependent_MTases_sf"/>
</dbReference>
<keyword evidence="3" id="KW-0949">S-adenosyl-L-methionine</keyword>
<name>A0ABW5I5M6_9PSEU</name>
<evidence type="ECO:0000259" key="5">
    <source>
        <dbReference type="Pfam" id="PF13649"/>
    </source>
</evidence>
<gene>
    <name evidence="6" type="ORF">ACFSUT_30005</name>
</gene>
<dbReference type="GO" id="GO:0032259">
    <property type="term" value="P:methylation"/>
    <property type="evidence" value="ECO:0007669"/>
    <property type="project" value="UniProtKB-KW"/>
</dbReference>
<feature type="region of interest" description="Disordered" evidence="4">
    <location>
        <begin position="1"/>
        <end position="39"/>
    </location>
</feature>
<dbReference type="CDD" id="cd02440">
    <property type="entry name" value="AdoMet_MTases"/>
    <property type="match status" value="1"/>
</dbReference>
<keyword evidence="2 6" id="KW-0808">Transferase</keyword>
<dbReference type="PROSITE" id="PS51585">
    <property type="entry name" value="SAM_MT_TPMT"/>
    <property type="match status" value="1"/>
</dbReference>
<accession>A0ABW5I5M6</accession>
<dbReference type="PANTHER" id="PTHR43464">
    <property type="entry name" value="METHYLTRANSFERASE"/>
    <property type="match status" value="1"/>
</dbReference>
<reference evidence="7" key="1">
    <citation type="journal article" date="2019" name="Int. J. Syst. Evol. Microbiol.">
        <title>The Global Catalogue of Microorganisms (GCM) 10K type strain sequencing project: providing services to taxonomists for standard genome sequencing and annotation.</title>
        <authorList>
            <consortium name="The Broad Institute Genomics Platform"/>
            <consortium name="The Broad Institute Genome Sequencing Center for Infectious Disease"/>
            <person name="Wu L."/>
            <person name="Ma J."/>
        </authorList>
    </citation>
    <scope>NUCLEOTIDE SEQUENCE [LARGE SCALE GENOMIC DNA]</scope>
    <source>
        <strain evidence="7">CGMCC 4.7638</strain>
    </source>
</reference>
<dbReference type="Pfam" id="PF13649">
    <property type="entry name" value="Methyltransf_25"/>
    <property type="match status" value="1"/>
</dbReference>
<dbReference type="GO" id="GO:0008168">
    <property type="term" value="F:methyltransferase activity"/>
    <property type="evidence" value="ECO:0007669"/>
    <property type="project" value="UniProtKB-KW"/>
</dbReference>
<keyword evidence="1 6" id="KW-0489">Methyltransferase</keyword>
<dbReference type="EMBL" id="JBHUKQ010000015">
    <property type="protein sequence ID" value="MFD2484542.1"/>
    <property type="molecule type" value="Genomic_DNA"/>
</dbReference>
<dbReference type="Proteomes" id="UP001597542">
    <property type="component" value="Unassembled WGS sequence"/>
</dbReference>
<dbReference type="PANTHER" id="PTHR43464:SF19">
    <property type="entry name" value="UBIQUINONE BIOSYNTHESIS O-METHYLTRANSFERASE, MITOCHONDRIAL"/>
    <property type="match status" value="1"/>
</dbReference>
<dbReference type="InterPro" id="IPR008854">
    <property type="entry name" value="TPMT"/>
</dbReference>
<proteinExistence type="predicted"/>
<evidence type="ECO:0000256" key="4">
    <source>
        <dbReference type="SAM" id="MobiDB-lite"/>
    </source>
</evidence>
<evidence type="ECO:0000256" key="3">
    <source>
        <dbReference type="ARBA" id="ARBA00022691"/>
    </source>
</evidence>
<organism evidence="6 7">
    <name type="scientific">Amycolatopsis albidoflavus</name>
    <dbReference type="NCBI Taxonomy" id="102226"/>
    <lineage>
        <taxon>Bacteria</taxon>
        <taxon>Bacillati</taxon>
        <taxon>Actinomycetota</taxon>
        <taxon>Actinomycetes</taxon>
        <taxon>Pseudonocardiales</taxon>
        <taxon>Pseudonocardiaceae</taxon>
        <taxon>Amycolatopsis</taxon>
    </lineage>
</organism>
<feature type="compositionally biased region" description="Basic and acidic residues" evidence="4">
    <location>
        <begin position="8"/>
        <end position="26"/>
    </location>
</feature>
<dbReference type="Gene3D" id="3.40.50.150">
    <property type="entry name" value="Vaccinia Virus protein VP39"/>
    <property type="match status" value="1"/>
</dbReference>
<evidence type="ECO:0000313" key="6">
    <source>
        <dbReference type="EMBL" id="MFD2484542.1"/>
    </source>
</evidence>
<dbReference type="SUPFAM" id="SSF53335">
    <property type="entry name" value="S-adenosyl-L-methionine-dependent methyltransferases"/>
    <property type="match status" value="1"/>
</dbReference>
<evidence type="ECO:0000313" key="7">
    <source>
        <dbReference type="Proteomes" id="UP001597542"/>
    </source>
</evidence>
<sequence>MGGVHPLMPEDRPATSHERQAGRPWDESYQDGPAPWDLERPQPAIAELAAEGAFRGTVLDAGCGTGENALHLAAAGLSIVGIDVAETAVAQAKEKARVRGLSAEFAVGDAFRLSTLNRTFDTVLDCGLFHTFDAQERRTYAASLASVTEPGARLHVLCFRDTDGDAGPHPVTRAELEAPFQRETGWQLETLRDSKIVARFAPDGLPAWLATVQRVTP</sequence>
<comment type="caution">
    <text evidence="6">The sequence shown here is derived from an EMBL/GenBank/DDBJ whole genome shotgun (WGS) entry which is preliminary data.</text>
</comment>
<feature type="domain" description="Methyltransferase" evidence="5">
    <location>
        <begin position="58"/>
        <end position="151"/>
    </location>
</feature>